<evidence type="ECO:0000313" key="2">
    <source>
        <dbReference type="EMBL" id="CAF0979691.1"/>
    </source>
</evidence>
<keyword evidence="4" id="KW-1185">Reference proteome</keyword>
<feature type="transmembrane region" description="Helical" evidence="1">
    <location>
        <begin position="85"/>
        <end position="106"/>
    </location>
</feature>
<keyword evidence="1" id="KW-1133">Transmembrane helix</keyword>
<feature type="transmembrane region" description="Helical" evidence="1">
    <location>
        <begin position="40"/>
        <end position="60"/>
    </location>
</feature>
<dbReference type="InterPro" id="IPR051223">
    <property type="entry name" value="Polycystin"/>
</dbReference>
<organism evidence="3 4">
    <name type="scientific">Adineta ricciae</name>
    <name type="common">Rotifer</name>
    <dbReference type="NCBI Taxonomy" id="249248"/>
    <lineage>
        <taxon>Eukaryota</taxon>
        <taxon>Metazoa</taxon>
        <taxon>Spiralia</taxon>
        <taxon>Gnathifera</taxon>
        <taxon>Rotifera</taxon>
        <taxon>Eurotatoria</taxon>
        <taxon>Bdelloidea</taxon>
        <taxon>Adinetida</taxon>
        <taxon>Adinetidae</taxon>
        <taxon>Adineta</taxon>
    </lineage>
</organism>
<dbReference type="OrthoDB" id="10057210at2759"/>
<evidence type="ECO:0000313" key="3">
    <source>
        <dbReference type="EMBL" id="CAF1461297.1"/>
    </source>
</evidence>
<name>A0A815QCL6_ADIRI</name>
<reference evidence="3" key="1">
    <citation type="submission" date="2021-02" db="EMBL/GenBank/DDBJ databases">
        <authorList>
            <person name="Nowell W R."/>
        </authorList>
    </citation>
    <scope>NUCLEOTIDE SEQUENCE</scope>
</reference>
<comment type="caution">
    <text evidence="3">The sequence shown here is derived from an EMBL/GenBank/DDBJ whole genome shotgun (WGS) entry which is preliminary data.</text>
</comment>
<dbReference type="EMBL" id="CAJNOJ010000055">
    <property type="protein sequence ID" value="CAF0979691.1"/>
    <property type="molecule type" value="Genomic_DNA"/>
</dbReference>
<keyword evidence="1" id="KW-0812">Transmembrane</keyword>
<dbReference type="PANTHER" id="PTHR10877">
    <property type="entry name" value="POLYCYSTIN FAMILY MEMBER"/>
    <property type="match status" value="1"/>
</dbReference>
<keyword evidence="1" id="KW-0472">Membrane</keyword>
<dbReference type="PANTHER" id="PTHR10877:SF194">
    <property type="entry name" value="LOCATION OF VULVA DEFECTIVE 1"/>
    <property type="match status" value="1"/>
</dbReference>
<proteinExistence type="predicted"/>
<dbReference type="Proteomes" id="UP000663828">
    <property type="component" value="Unassembled WGS sequence"/>
</dbReference>
<dbReference type="Proteomes" id="UP000663852">
    <property type="component" value="Unassembled WGS sequence"/>
</dbReference>
<dbReference type="GO" id="GO:0016020">
    <property type="term" value="C:membrane"/>
    <property type="evidence" value="ECO:0007669"/>
    <property type="project" value="TreeGrafter"/>
</dbReference>
<evidence type="ECO:0000256" key="1">
    <source>
        <dbReference type="SAM" id="Phobius"/>
    </source>
</evidence>
<gene>
    <name evidence="2" type="ORF">EDS130_LOCUS13805</name>
    <name evidence="3" type="ORF">XAT740_LOCUS37450</name>
</gene>
<dbReference type="GO" id="GO:0005262">
    <property type="term" value="F:calcium channel activity"/>
    <property type="evidence" value="ECO:0007669"/>
    <property type="project" value="TreeGrafter"/>
</dbReference>
<dbReference type="AlphaFoldDB" id="A0A815QCL6"/>
<dbReference type="GO" id="GO:0050982">
    <property type="term" value="P:detection of mechanical stimulus"/>
    <property type="evidence" value="ECO:0007669"/>
    <property type="project" value="TreeGrafter"/>
</dbReference>
<accession>A0A815QCL6</accession>
<protein>
    <submittedName>
        <fullName evidence="3">Uncharacterized protein</fullName>
    </submittedName>
</protein>
<sequence>MRSLVYPLSQKAYHRLSDDHLWFSIFSRPLAIHFARVQQCIYCFVLLFTVMLLNILYYQYEDTSNQVTSSRIFSIGPFHFTKEQIIIGIIIDVLIFIPSTLLVTLFRRVRQRQTTDHISVVLEMILKTSINQAFVTDTETSTCQGNHRSNKTKGTFLFPWWCLFIAYGFSYLLIGVSILIIIARSIEFGDAKIQKWLASLTIKFLSSVHLSQSVKVSFDDREQEDETKDFIDESEDFYLNGARSDNKQLRFIKSNVLTVNESQARVRHLSKTKVARARRNRLREIRVWSSF</sequence>
<feature type="transmembrane region" description="Helical" evidence="1">
    <location>
        <begin position="158"/>
        <end position="183"/>
    </location>
</feature>
<evidence type="ECO:0000313" key="4">
    <source>
        <dbReference type="Proteomes" id="UP000663828"/>
    </source>
</evidence>
<dbReference type="EMBL" id="CAJNOR010003935">
    <property type="protein sequence ID" value="CAF1461297.1"/>
    <property type="molecule type" value="Genomic_DNA"/>
</dbReference>